<dbReference type="CDD" id="cd12148">
    <property type="entry name" value="fungal_TF_MHR"/>
    <property type="match status" value="1"/>
</dbReference>
<dbReference type="SMART" id="SM00066">
    <property type="entry name" value="GAL4"/>
    <property type="match status" value="1"/>
</dbReference>
<dbReference type="InterPro" id="IPR036864">
    <property type="entry name" value="Zn2-C6_fun-type_DNA-bd_sf"/>
</dbReference>
<keyword evidence="9" id="KW-1185">Reference proteome</keyword>
<keyword evidence="4" id="KW-0238">DNA-binding</keyword>
<evidence type="ECO:0000256" key="2">
    <source>
        <dbReference type="ARBA" id="ARBA00022723"/>
    </source>
</evidence>
<evidence type="ECO:0000256" key="4">
    <source>
        <dbReference type="ARBA" id="ARBA00023125"/>
    </source>
</evidence>
<dbReference type="Proteomes" id="UP001610334">
    <property type="component" value="Unassembled WGS sequence"/>
</dbReference>
<comment type="caution">
    <text evidence="8">The sequence shown here is derived from an EMBL/GenBank/DDBJ whole genome shotgun (WGS) entry which is preliminary data.</text>
</comment>
<evidence type="ECO:0000256" key="1">
    <source>
        <dbReference type="ARBA" id="ARBA00004123"/>
    </source>
</evidence>
<reference evidence="8 9" key="1">
    <citation type="submission" date="2024-07" db="EMBL/GenBank/DDBJ databases">
        <title>Section-level genome sequencing and comparative genomics of Aspergillus sections Usti and Cavernicolus.</title>
        <authorList>
            <consortium name="Lawrence Berkeley National Laboratory"/>
            <person name="Nybo J.L."/>
            <person name="Vesth T.C."/>
            <person name="Theobald S."/>
            <person name="Frisvad J.C."/>
            <person name="Larsen T.O."/>
            <person name="Kjaerboelling I."/>
            <person name="Rothschild-Mancinelli K."/>
            <person name="Lyhne E.K."/>
            <person name="Kogle M.E."/>
            <person name="Barry K."/>
            <person name="Clum A."/>
            <person name="Na H."/>
            <person name="Ledsgaard L."/>
            <person name="Lin J."/>
            <person name="Lipzen A."/>
            <person name="Kuo A."/>
            <person name="Riley R."/>
            <person name="Mondo S."/>
            <person name="Labutti K."/>
            <person name="Haridas S."/>
            <person name="Pangalinan J."/>
            <person name="Salamov A.A."/>
            <person name="Simmons B.A."/>
            <person name="Magnuson J.K."/>
            <person name="Chen J."/>
            <person name="Drula E."/>
            <person name="Henrissat B."/>
            <person name="Wiebenga A."/>
            <person name="Lubbers R.J."/>
            <person name="Gomes A.C."/>
            <person name="Makela M.R."/>
            <person name="Stajich J."/>
            <person name="Grigoriev I.V."/>
            <person name="Mortensen U.H."/>
            <person name="De Vries R.P."/>
            <person name="Baker S.E."/>
            <person name="Andersen M.R."/>
        </authorList>
    </citation>
    <scope>NUCLEOTIDE SEQUENCE [LARGE SCALE GENOMIC DNA]</scope>
    <source>
        <strain evidence="8 9">CBS 588.65</strain>
    </source>
</reference>
<dbReference type="CDD" id="cd00067">
    <property type="entry name" value="GAL4"/>
    <property type="match status" value="1"/>
</dbReference>
<evidence type="ECO:0000256" key="3">
    <source>
        <dbReference type="ARBA" id="ARBA00023015"/>
    </source>
</evidence>
<dbReference type="EMBL" id="JBFXLT010000244">
    <property type="protein sequence ID" value="KAL2801795.1"/>
    <property type="molecule type" value="Genomic_DNA"/>
</dbReference>
<dbReference type="SUPFAM" id="SSF57701">
    <property type="entry name" value="Zn2/Cys6 DNA-binding domain"/>
    <property type="match status" value="1"/>
</dbReference>
<sequence>MAEIQPNPPTTNPPAPAKSQRVLSCVRCQQRKIKCDRTFPCTNCLRVKAQCVPANQIPRRRKRRFAERELLDRLRQYESLLRQNDIKFDSLHGDEVWEHDECPSVEIDAESVNGNGQETVLPSANPQPSRSGYQAKSFWKAVNESPGPENADTPAPLDMNQSVVKQAWDQVYGTSDPLFGAQDVSLDISKLHPEPSQIFRLWQIYLDNVDPLFKVTHTPTLQGRIIEAIGNLKGVKPAFQALMFSIYCMATLSIMPYESDVLYGPPKNDMLAKYQSGCRLALIRAQFLRSDDRDCLTALYLYLVSLRCTTDPRTLSSMLGIAIRVAQRLCLHSEAACLEHSPLEAEMRRRLWWALVLFDTRIGEMADYRTTNLTPLWDCKIPLNVNDSDLRPEMTTAPSVQGKSSEALFAVLRSELGDLLRNSSAHLDFTCPALNIVTRKSNSGSGVSEIDSWEPILEEKYLRFCDPENPLHFMTMWMTRGSLAKCRLINHYSKHAPGHLTDAQRDAASPHALRMLECDTVILNSPNARRYFWFMHFHFPFPAYLHLLQDLRRRPLGTHAQQAWAMMSNNFEARADCLRYVSPNLLFKTIISIVFHAWEVTDSALRQSGHSPETPKIVSIMKQWLPKETVNAAQDTPGDATIPQGHTAPWPIQMTTAVAPEDPFTTMTGNVAYPGLAPWMTFDVTGQMGGSTGTIQTDWSFMNWEL</sequence>
<dbReference type="PANTHER" id="PTHR31001">
    <property type="entry name" value="UNCHARACTERIZED TRANSCRIPTIONAL REGULATORY PROTEIN"/>
    <property type="match status" value="1"/>
</dbReference>
<evidence type="ECO:0000313" key="8">
    <source>
        <dbReference type="EMBL" id="KAL2801795.1"/>
    </source>
</evidence>
<dbReference type="SMART" id="SM00906">
    <property type="entry name" value="Fungal_trans"/>
    <property type="match status" value="1"/>
</dbReference>
<dbReference type="Pfam" id="PF00172">
    <property type="entry name" value="Zn_clus"/>
    <property type="match status" value="1"/>
</dbReference>
<proteinExistence type="predicted"/>
<dbReference type="Pfam" id="PF04082">
    <property type="entry name" value="Fungal_trans"/>
    <property type="match status" value="1"/>
</dbReference>
<evidence type="ECO:0000259" key="7">
    <source>
        <dbReference type="PROSITE" id="PS50048"/>
    </source>
</evidence>
<keyword evidence="2" id="KW-0479">Metal-binding</keyword>
<evidence type="ECO:0000256" key="6">
    <source>
        <dbReference type="ARBA" id="ARBA00023242"/>
    </source>
</evidence>
<keyword evidence="3" id="KW-0805">Transcription regulation</keyword>
<feature type="domain" description="Zn(2)-C6 fungal-type" evidence="7">
    <location>
        <begin position="24"/>
        <end position="52"/>
    </location>
</feature>
<dbReference type="InterPro" id="IPR007219">
    <property type="entry name" value="XnlR_reg_dom"/>
</dbReference>
<dbReference type="InterPro" id="IPR050613">
    <property type="entry name" value="Sec_Metabolite_Reg"/>
</dbReference>
<comment type="subcellular location">
    <subcellularLocation>
        <location evidence="1">Nucleus</location>
    </subcellularLocation>
</comment>
<dbReference type="Gene3D" id="4.10.240.10">
    <property type="entry name" value="Zn(2)-C6 fungal-type DNA-binding domain"/>
    <property type="match status" value="1"/>
</dbReference>
<dbReference type="InterPro" id="IPR001138">
    <property type="entry name" value="Zn2Cys6_DnaBD"/>
</dbReference>
<keyword evidence="6" id="KW-0539">Nucleus</keyword>
<protein>
    <recommendedName>
        <fullName evidence="7">Zn(2)-C6 fungal-type domain-containing protein</fullName>
    </recommendedName>
</protein>
<organism evidence="8 9">
    <name type="scientific">Aspergillus granulosus</name>
    <dbReference type="NCBI Taxonomy" id="176169"/>
    <lineage>
        <taxon>Eukaryota</taxon>
        <taxon>Fungi</taxon>
        <taxon>Dikarya</taxon>
        <taxon>Ascomycota</taxon>
        <taxon>Pezizomycotina</taxon>
        <taxon>Eurotiomycetes</taxon>
        <taxon>Eurotiomycetidae</taxon>
        <taxon>Eurotiales</taxon>
        <taxon>Aspergillaceae</taxon>
        <taxon>Aspergillus</taxon>
        <taxon>Aspergillus subgen. Nidulantes</taxon>
    </lineage>
</organism>
<name>A0ABR4GTJ9_9EURO</name>
<gene>
    <name evidence="8" type="ORF">BJX63DRAFT_150698</name>
</gene>
<accession>A0ABR4GTJ9</accession>
<evidence type="ECO:0000313" key="9">
    <source>
        <dbReference type="Proteomes" id="UP001610334"/>
    </source>
</evidence>
<evidence type="ECO:0000256" key="5">
    <source>
        <dbReference type="ARBA" id="ARBA00023163"/>
    </source>
</evidence>
<keyword evidence="5" id="KW-0804">Transcription</keyword>
<dbReference type="PANTHER" id="PTHR31001:SF45">
    <property type="entry name" value="ZN(II)2CYS6 TRANSCRIPTION FACTOR (EUROFUNG)"/>
    <property type="match status" value="1"/>
</dbReference>
<dbReference type="PROSITE" id="PS50048">
    <property type="entry name" value="ZN2_CY6_FUNGAL_2"/>
    <property type="match status" value="1"/>
</dbReference>